<dbReference type="PRINTS" id="PR00625">
    <property type="entry name" value="JDOMAIN"/>
</dbReference>
<dbReference type="Pfam" id="PF00226">
    <property type="entry name" value="DnaJ"/>
    <property type="match status" value="1"/>
</dbReference>
<dbReference type="PROSITE" id="PS50076">
    <property type="entry name" value="DNAJ_2"/>
    <property type="match status" value="1"/>
</dbReference>
<dbReference type="Proteomes" id="UP000266239">
    <property type="component" value="Unassembled WGS sequence"/>
</dbReference>
<feature type="domain" description="J" evidence="2">
    <location>
        <begin position="207"/>
        <end position="272"/>
    </location>
</feature>
<proteinExistence type="predicted"/>
<dbReference type="PANTHER" id="PTHR44094:SF8">
    <property type="entry name" value="DNAJ HEAT SHOCK N-TERMINAL DOMAIN-CONTAINING PROTEIN-RELATED"/>
    <property type="match status" value="1"/>
</dbReference>
<evidence type="ECO:0000256" key="1">
    <source>
        <dbReference type="SAM" id="MobiDB-lite"/>
    </source>
</evidence>
<dbReference type="VEuPathDB" id="FungiDB:H257_06446"/>
<dbReference type="CDD" id="cd06257">
    <property type="entry name" value="DnaJ"/>
    <property type="match status" value="1"/>
</dbReference>
<dbReference type="SUPFAM" id="SSF46565">
    <property type="entry name" value="Chaperone J-domain"/>
    <property type="match status" value="1"/>
</dbReference>
<accession>A0A396ZPJ2</accession>
<dbReference type="InterPro" id="IPR052423">
    <property type="entry name" value="EMIR"/>
</dbReference>
<dbReference type="PANTHER" id="PTHR44094">
    <property type="entry name" value="DNAJ HEAT SHOCK N-TERMINAL DOMAIN-CONTAINING PROTEIN"/>
    <property type="match status" value="1"/>
</dbReference>
<dbReference type="PROSITE" id="PS00636">
    <property type="entry name" value="DNAJ_1"/>
    <property type="match status" value="1"/>
</dbReference>
<evidence type="ECO:0000313" key="4">
    <source>
        <dbReference type="Proteomes" id="UP000266239"/>
    </source>
</evidence>
<dbReference type="SMART" id="SM00271">
    <property type="entry name" value="DnaJ"/>
    <property type="match status" value="1"/>
</dbReference>
<reference evidence="3 4" key="1">
    <citation type="submission" date="2018-08" db="EMBL/GenBank/DDBJ databases">
        <title>Aphanomyces genome sequencing and annotation.</title>
        <authorList>
            <person name="Minardi D."/>
            <person name="Oidtmann B."/>
            <person name="Van Der Giezen M."/>
            <person name="Studholme D.J."/>
        </authorList>
    </citation>
    <scope>NUCLEOTIDE SEQUENCE [LARGE SCALE GENOMIC DNA]</scope>
    <source>
        <strain evidence="3 4">Yx</strain>
    </source>
</reference>
<dbReference type="InterPro" id="IPR026894">
    <property type="entry name" value="DnaJ_X"/>
</dbReference>
<feature type="region of interest" description="Disordered" evidence="1">
    <location>
        <begin position="35"/>
        <end position="73"/>
    </location>
</feature>
<gene>
    <name evidence="3" type="ORF">DYB25_006985</name>
</gene>
<dbReference type="InterPro" id="IPR036869">
    <property type="entry name" value="J_dom_sf"/>
</dbReference>
<dbReference type="AlphaFoldDB" id="A0A396ZPJ2"/>
<evidence type="ECO:0000313" key="3">
    <source>
        <dbReference type="EMBL" id="RHX97469.1"/>
    </source>
</evidence>
<sequence>MSLTLSYPYAGRVYCVGIHHNDFFLVNGYRMQAAADAPSKGDNNGTSPVRTAPPAPPLQLKSDRPEDLDDDLPDMPQIFSTRAPRDAAAGFSSGLKNMGKGLAAGVGSFVAMPIIGAKEQGIFGFAKGLALGTASAMVGGGAVTGVTQIARGIAATPRAIISSNENKVWNGETNQWYVYNLQEEAAEVAAADAAAPVLEDKVVKETELYDVLGVPTNATDVEIKKAYRRLAIKLHPDKNLNDPAASANFQKVGAAYQILSDPASRTKYDEHGSDGVDQQLFMDNSQIYDMIFGSQAFEAFVGELNLMTLQQELSKMNPTEGPSDPSDLFGDSNKLKQKRREVLCAVHLATLLDDLYTTDVSDKHINFRTSVTATAAELAATAFGGTLIGVVGYVYEEQAHKHLGFRKSVAAGLGFQNVTKSAHVLSTKYKFLSSAVSAYSKYSKAAKKVEEFEKKKQKNAADATPQDAGNEDELARQLQHETLGGILETAWNFTVMDVEATLRSVCFKLFKDASVSAAQRIKRAEGLAIIGEIFLASSQTSEAGLKEVMEKFNMADQHPADDSVPAGTPSRSQ</sequence>
<name>A0A396ZPJ2_APHAT</name>
<dbReference type="EMBL" id="QUTA01012703">
    <property type="protein sequence ID" value="RHX97469.1"/>
    <property type="molecule type" value="Genomic_DNA"/>
</dbReference>
<dbReference type="Gene3D" id="1.10.287.110">
    <property type="entry name" value="DnaJ domain"/>
    <property type="match status" value="1"/>
</dbReference>
<dbReference type="InterPro" id="IPR001623">
    <property type="entry name" value="DnaJ_domain"/>
</dbReference>
<evidence type="ECO:0000259" key="2">
    <source>
        <dbReference type="PROSITE" id="PS50076"/>
    </source>
</evidence>
<comment type="caution">
    <text evidence="3">The sequence shown here is derived from an EMBL/GenBank/DDBJ whole genome shotgun (WGS) entry which is preliminary data.</text>
</comment>
<dbReference type="Pfam" id="PF14308">
    <property type="entry name" value="DnaJ-X"/>
    <property type="match status" value="1"/>
</dbReference>
<dbReference type="InterPro" id="IPR018253">
    <property type="entry name" value="DnaJ_domain_CS"/>
</dbReference>
<organism evidence="3 4">
    <name type="scientific">Aphanomyces astaci</name>
    <name type="common">Crayfish plague agent</name>
    <dbReference type="NCBI Taxonomy" id="112090"/>
    <lineage>
        <taxon>Eukaryota</taxon>
        <taxon>Sar</taxon>
        <taxon>Stramenopiles</taxon>
        <taxon>Oomycota</taxon>
        <taxon>Saprolegniomycetes</taxon>
        <taxon>Saprolegniales</taxon>
        <taxon>Verrucalvaceae</taxon>
        <taxon>Aphanomyces</taxon>
    </lineage>
</organism>
<protein>
    <recommendedName>
        <fullName evidence="2">J domain-containing protein</fullName>
    </recommendedName>
</protein>